<name>A0A0A9W591_LYGHE</name>
<gene>
    <name evidence="2" type="ORF">CM83_100418</name>
</gene>
<sequence length="215" mass="23936">FKNSPPTTMTQLCPLNQPQCKRSIMTATGPFEKKECPLSKNRKCPFAPAVCPANPPLEDECHWPKIKGIMDQGGCKVKQNPMAQLAVQCCRVQKGQKQTSGQRSYPPANCAELPPCVRCSFGHPEGDEKPKKKLKKSKETINSLSPPKDENAKQFASPDKLSLQSTKNRPSEVGKNENRKKKLSEESRVPSFECREVMKVKTAPSRTETLVLLKT</sequence>
<reference evidence="2" key="2">
    <citation type="submission" date="2014-07" db="EMBL/GenBank/DDBJ databases">
        <authorList>
            <person name="Hull J."/>
        </authorList>
    </citation>
    <scope>NUCLEOTIDE SEQUENCE</scope>
</reference>
<evidence type="ECO:0000313" key="2">
    <source>
        <dbReference type="EMBL" id="JAG02576.1"/>
    </source>
</evidence>
<dbReference type="AlphaFoldDB" id="A0A0A9W591"/>
<dbReference type="EMBL" id="GBHO01041028">
    <property type="protein sequence ID" value="JAG02576.1"/>
    <property type="molecule type" value="Transcribed_RNA"/>
</dbReference>
<organism evidence="2">
    <name type="scientific">Lygus hesperus</name>
    <name type="common">Western plant bug</name>
    <dbReference type="NCBI Taxonomy" id="30085"/>
    <lineage>
        <taxon>Eukaryota</taxon>
        <taxon>Metazoa</taxon>
        <taxon>Ecdysozoa</taxon>
        <taxon>Arthropoda</taxon>
        <taxon>Hexapoda</taxon>
        <taxon>Insecta</taxon>
        <taxon>Pterygota</taxon>
        <taxon>Neoptera</taxon>
        <taxon>Paraneoptera</taxon>
        <taxon>Hemiptera</taxon>
        <taxon>Heteroptera</taxon>
        <taxon>Panheteroptera</taxon>
        <taxon>Cimicomorpha</taxon>
        <taxon>Miridae</taxon>
        <taxon>Mirini</taxon>
        <taxon>Lygus</taxon>
    </lineage>
</organism>
<reference evidence="2" key="1">
    <citation type="journal article" date="2014" name="PLoS ONE">
        <title>Transcriptome-Based Identification of ABC Transporters in the Western Tarnished Plant Bug Lygus hesperus.</title>
        <authorList>
            <person name="Hull J.J."/>
            <person name="Chaney K."/>
            <person name="Geib S.M."/>
            <person name="Fabrick J.A."/>
            <person name="Brent C.S."/>
            <person name="Walsh D."/>
            <person name="Lavine L.C."/>
        </authorList>
    </citation>
    <scope>NUCLEOTIDE SEQUENCE</scope>
</reference>
<protein>
    <submittedName>
        <fullName evidence="2">Uncharacterized protein</fullName>
    </submittedName>
</protein>
<feature type="non-terminal residue" evidence="2">
    <location>
        <position position="1"/>
    </location>
</feature>
<feature type="compositionally biased region" description="Basic and acidic residues" evidence="1">
    <location>
        <begin position="169"/>
        <end position="191"/>
    </location>
</feature>
<accession>A0A0A9W591</accession>
<proteinExistence type="predicted"/>
<evidence type="ECO:0000256" key="1">
    <source>
        <dbReference type="SAM" id="MobiDB-lite"/>
    </source>
</evidence>
<feature type="region of interest" description="Disordered" evidence="1">
    <location>
        <begin position="125"/>
        <end position="191"/>
    </location>
</feature>